<comment type="caution">
    <text evidence="1">The sequence shown here is derived from an EMBL/GenBank/DDBJ whole genome shotgun (WGS) entry which is preliminary data.</text>
</comment>
<keyword evidence="2" id="KW-1185">Reference proteome</keyword>
<dbReference type="EMBL" id="JACOQL010000004">
    <property type="protein sequence ID" value="MBC9247946.1"/>
    <property type="molecule type" value="Genomic_DNA"/>
</dbReference>
<evidence type="ECO:0000313" key="1">
    <source>
        <dbReference type="EMBL" id="MBC9247946.1"/>
    </source>
</evidence>
<reference evidence="1" key="1">
    <citation type="submission" date="2020-08" db="EMBL/GenBank/DDBJ databases">
        <title>Paracoccus amoyensis sp. nov., isolated from the surface seawater at coast of Xiamen, Fujian.</title>
        <authorList>
            <person name="Lyu L."/>
        </authorList>
    </citation>
    <scope>NUCLEOTIDE SEQUENCE</scope>
    <source>
        <strain evidence="1">11-3</strain>
    </source>
</reference>
<evidence type="ECO:0008006" key="3">
    <source>
        <dbReference type="Google" id="ProtNLM"/>
    </source>
</evidence>
<accession>A0A926JC96</accession>
<evidence type="ECO:0000313" key="2">
    <source>
        <dbReference type="Proteomes" id="UP000608594"/>
    </source>
</evidence>
<gene>
    <name evidence="1" type="ORF">H4P12_14800</name>
</gene>
<dbReference type="Proteomes" id="UP000608594">
    <property type="component" value="Unassembled WGS sequence"/>
</dbReference>
<dbReference type="AlphaFoldDB" id="A0A926JC96"/>
<sequence length="232" mass="24371">MQIDDQTLMALADGELDAATAAKVTATVNADPALQARLRMFTETRTRLQADIPAPQPTAKDADLAAMIRATQAASDTAAKAPPPPAQPANINRRPLMAIAAALALAVVGLGWWQNGEPAQSGFGAGQLAALESLPSGQTQRLEDGRDLTMVASYQNGDGEFCREYETFGEAAQIVVACRGSDGWAERFAVSIQEEVGYVPATGEIAELDQFLNQSGMGQPLSPEEEAAALAE</sequence>
<dbReference type="InterPro" id="IPR041916">
    <property type="entry name" value="Anti_sigma_zinc_sf"/>
</dbReference>
<protein>
    <recommendedName>
        <fullName evidence="3">Anti-sigma factor</fullName>
    </recommendedName>
</protein>
<organism evidence="1 2">
    <name type="scientific">Paracoccus amoyensis</name>
    <dbReference type="NCBI Taxonomy" id="2760093"/>
    <lineage>
        <taxon>Bacteria</taxon>
        <taxon>Pseudomonadati</taxon>
        <taxon>Pseudomonadota</taxon>
        <taxon>Alphaproteobacteria</taxon>
        <taxon>Rhodobacterales</taxon>
        <taxon>Paracoccaceae</taxon>
        <taxon>Paracoccus</taxon>
    </lineage>
</organism>
<proteinExistence type="predicted"/>
<name>A0A926JC96_9RHOB</name>
<dbReference type="RefSeq" id="WP_187794427.1">
    <property type="nucleotide sequence ID" value="NZ_JACOQL010000004.1"/>
</dbReference>
<dbReference type="Gene3D" id="1.10.10.1320">
    <property type="entry name" value="Anti-sigma factor, zinc-finger domain"/>
    <property type="match status" value="1"/>
</dbReference>